<proteinExistence type="predicted"/>
<organism evidence="2 3">
    <name type="scientific">Tangfeifania diversioriginum</name>
    <dbReference type="NCBI Taxonomy" id="1168035"/>
    <lineage>
        <taxon>Bacteria</taxon>
        <taxon>Pseudomonadati</taxon>
        <taxon>Bacteroidota</taxon>
        <taxon>Bacteroidia</taxon>
        <taxon>Marinilabiliales</taxon>
        <taxon>Prolixibacteraceae</taxon>
        <taxon>Tangfeifania</taxon>
    </lineage>
</organism>
<dbReference type="AlphaFoldDB" id="A0A1M6D0E2"/>
<keyword evidence="1" id="KW-1133">Transmembrane helix</keyword>
<accession>A0A1M6D0E2</accession>
<evidence type="ECO:0000313" key="3">
    <source>
        <dbReference type="Proteomes" id="UP000184050"/>
    </source>
</evidence>
<dbReference type="RefSeq" id="WP_073165948.1">
    <property type="nucleotide sequence ID" value="NZ_FQZE01000004.1"/>
</dbReference>
<keyword evidence="3" id="KW-1185">Reference proteome</keyword>
<dbReference type="STRING" id="1168035.SAMN05444280_104155"/>
<keyword evidence="1" id="KW-0812">Transmembrane</keyword>
<keyword evidence="1" id="KW-0472">Membrane</keyword>
<evidence type="ECO:0000313" key="2">
    <source>
        <dbReference type="EMBL" id="SHI66679.1"/>
    </source>
</evidence>
<gene>
    <name evidence="2" type="ORF">SAMN05444280_104155</name>
</gene>
<dbReference type="Proteomes" id="UP000184050">
    <property type="component" value="Unassembled WGS sequence"/>
</dbReference>
<name>A0A1M6D0E2_9BACT</name>
<evidence type="ECO:0000256" key="1">
    <source>
        <dbReference type="SAM" id="Phobius"/>
    </source>
</evidence>
<protein>
    <submittedName>
        <fullName evidence="2">Oxaloacetate decarboxylase, gamma subunit</fullName>
    </submittedName>
</protein>
<sequence>MEGILSNAVSILVVGMITVLLILWMVVVVGNVLILLTNKFWPLPEGKGTDGSSTVTANKMAAIVAAVQMYTGGKGKITKIEKE</sequence>
<reference evidence="2 3" key="1">
    <citation type="submission" date="2016-11" db="EMBL/GenBank/DDBJ databases">
        <authorList>
            <person name="Jaros S."/>
            <person name="Januszkiewicz K."/>
            <person name="Wedrychowicz H."/>
        </authorList>
    </citation>
    <scope>NUCLEOTIDE SEQUENCE [LARGE SCALE GENOMIC DNA]</scope>
    <source>
        <strain evidence="2 3">DSM 27063</strain>
    </source>
</reference>
<dbReference type="EMBL" id="FQZE01000004">
    <property type="protein sequence ID" value="SHI66679.1"/>
    <property type="molecule type" value="Genomic_DNA"/>
</dbReference>
<feature type="transmembrane region" description="Helical" evidence="1">
    <location>
        <begin position="12"/>
        <end position="36"/>
    </location>
</feature>